<protein>
    <submittedName>
        <fullName evidence="1">Uncharacterized protein</fullName>
    </submittedName>
</protein>
<dbReference type="Gramene" id="KFK23867">
    <property type="protein sequence ID" value="KFK23867"/>
    <property type="gene ID" value="AALP_AAs39512U000100"/>
</dbReference>
<evidence type="ECO:0000313" key="2">
    <source>
        <dbReference type="Proteomes" id="UP000029120"/>
    </source>
</evidence>
<reference evidence="2" key="1">
    <citation type="journal article" date="2015" name="Nat. Plants">
        <title>Genome expansion of Arabis alpina linked with retrotransposition and reduced symmetric DNA methylation.</title>
        <authorList>
            <person name="Willing E.M."/>
            <person name="Rawat V."/>
            <person name="Mandakova T."/>
            <person name="Maumus F."/>
            <person name="James G.V."/>
            <person name="Nordstroem K.J."/>
            <person name="Becker C."/>
            <person name="Warthmann N."/>
            <person name="Chica C."/>
            <person name="Szarzynska B."/>
            <person name="Zytnicki M."/>
            <person name="Albani M.C."/>
            <person name="Kiefer C."/>
            <person name="Bergonzi S."/>
            <person name="Castaings L."/>
            <person name="Mateos J.L."/>
            <person name="Berns M.C."/>
            <person name="Bujdoso N."/>
            <person name="Piofczyk T."/>
            <person name="de Lorenzo L."/>
            <person name="Barrero-Sicilia C."/>
            <person name="Mateos I."/>
            <person name="Piednoel M."/>
            <person name="Hagmann J."/>
            <person name="Chen-Min-Tao R."/>
            <person name="Iglesias-Fernandez R."/>
            <person name="Schuster S.C."/>
            <person name="Alonso-Blanco C."/>
            <person name="Roudier F."/>
            <person name="Carbonero P."/>
            <person name="Paz-Ares J."/>
            <person name="Davis S.J."/>
            <person name="Pecinka A."/>
            <person name="Quesneville H."/>
            <person name="Colot V."/>
            <person name="Lysak M.A."/>
            <person name="Weigel D."/>
            <person name="Coupland G."/>
            <person name="Schneeberger K."/>
        </authorList>
    </citation>
    <scope>NUCLEOTIDE SEQUENCE [LARGE SCALE GENOMIC DNA]</scope>
    <source>
        <strain evidence="2">cv. Pajares</strain>
    </source>
</reference>
<dbReference type="Proteomes" id="UP000029120">
    <property type="component" value="Unassembled WGS sequence"/>
</dbReference>
<keyword evidence="2" id="KW-1185">Reference proteome</keyword>
<proteinExistence type="predicted"/>
<organism evidence="1 2">
    <name type="scientific">Arabis alpina</name>
    <name type="common">Alpine rock-cress</name>
    <dbReference type="NCBI Taxonomy" id="50452"/>
    <lineage>
        <taxon>Eukaryota</taxon>
        <taxon>Viridiplantae</taxon>
        <taxon>Streptophyta</taxon>
        <taxon>Embryophyta</taxon>
        <taxon>Tracheophyta</taxon>
        <taxon>Spermatophyta</taxon>
        <taxon>Magnoliopsida</taxon>
        <taxon>eudicotyledons</taxon>
        <taxon>Gunneridae</taxon>
        <taxon>Pentapetalae</taxon>
        <taxon>rosids</taxon>
        <taxon>malvids</taxon>
        <taxon>Brassicales</taxon>
        <taxon>Brassicaceae</taxon>
        <taxon>Arabideae</taxon>
        <taxon>Arabis</taxon>
    </lineage>
</organism>
<dbReference type="EMBL" id="KL974445">
    <property type="protein sequence ID" value="KFK23867.1"/>
    <property type="molecule type" value="Genomic_DNA"/>
</dbReference>
<name>A0A087G1W5_ARAAL</name>
<evidence type="ECO:0000313" key="1">
    <source>
        <dbReference type="EMBL" id="KFK23867.1"/>
    </source>
</evidence>
<dbReference type="AlphaFoldDB" id="A0A087G1W5"/>
<accession>A0A087G1W5</accession>
<gene>
    <name evidence="1" type="ORF">AALP_AAs39512U000100</name>
</gene>
<sequence>MTGMSETRTQRQVKDEWIFPRTVTIKLERSQPYLQRRWRRSAPTTSRSRVDLTTIHAEESSMIVN</sequence>